<evidence type="ECO:0000256" key="1">
    <source>
        <dbReference type="SAM" id="MobiDB-lite"/>
    </source>
</evidence>
<dbReference type="GO" id="GO:0005884">
    <property type="term" value="C:actin filament"/>
    <property type="evidence" value="ECO:0007669"/>
    <property type="project" value="TreeGrafter"/>
</dbReference>
<feature type="compositionally biased region" description="Low complexity" evidence="1">
    <location>
        <begin position="353"/>
        <end position="376"/>
    </location>
</feature>
<keyword evidence="3" id="KW-1185">Reference proteome</keyword>
<feature type="compositionally biased region" description="Pro residues" evidence="1">
    <location>
        <begin position="377"/>
        <end position="386"/>
    </location>
</feature>
<feature type="region of interest" description="Disordered" evidence="1">
    <location>
        <begin position="592"/>
        <end position="736"/>
    </location>
</feature>
<dbReference type="PANTHER" id="PTHR45691:SF1">
    <property type="entry name" value="FH2 DOMAIN-CONTAINING PROTEIN 1-RELATED"/>
    <property type="match status" value="1"/>
</dbReference>
<feature type="region of interest" description="Disordered" evidence="1">
    <location>
        <begin position="507"/>
        <end position="578"/>
    </location>
</feature>
<feature type="compositionally biased region" description="Basic and acidic residues" evidence="1">
    <location>
        <begin position="818"/>
        <end position="827"/>
    </location>
</feature>
<feature type="region of interest" description="Disordered" evidence="1">
    <location>
        <begin position="187"/>
        <end position="215"/>
    </location>
</feature>
<name>A0AAD8AR15_BIOPF</name>
<dbReference type="InterPro" id="IPR051412">
    <property type="entry name" value="Formin_Homology_Diaphanous_sf"/>
</dbReference>
<feature type="compositionally biased region" description="Polar residues" evidence="1">
    <location>
        <begin position="594"/>
        <end position="609"/>
    </location>
</feature>
<feature type="compositionally biased region" description="Pro residues" evidence="1">
    <location>
        <begin position="536"/>
        <end position="549"/>
    </location>
</feature>
<dbReference type="GO" id="GO:0030041">
    <property type="term" value="P:actin filament polymerization"/>
    <property type="evidence" value="ECO:0007669"/>
    <property type="project" value="TreeGrafter"/>
</dbReference>
<accession>A0AAD8AR15</accession>
<reference evidence="2" key="1">
    <citation type="journal article" date="2023" name="PLoS Negl. Trop. Dis.">
        <title>A genome sequence for Biomphalaria pfeifferi, the major vector snail for the human-infecting parasite Schistosoma mansoni.</title>
        <authorList>
            <person name="Bu L."/>
            <person name="Lu L."/>
            <person name="Laidemitt M.R."/>
            <person name="Zhang S.M."/>
            <person name="Mutuku M."/>
            <person name="Mkoji G."/>
            <person name="Steinauer M."/>
            <person name="Loker E.S."/>
        </authorList>
    </citation>
    <scope>NUCLEOTIDE SEQUENCE</scope>
    <source>
        <strain evidence="2">KasaAsao</strain>
    </source>
</reference>
<feature type="compositionally biased region" description="Pro residues" evidence="1">
    <location>
        <begin position="631"/>
        <end position="651"/>
    </location>
</feature>
<feature type="region of interest" description="Disordered" evidence="1">
    <location>
        <begin position="818"/>
        <end position="881"/>
    </location>
</feature>
<organism evidence="2 3">
    <name type="scientific">Biomphalaria pfeifferi</name>
    <name type="common">Bloodfluke planorb</name>
    <name type="synonym">Freshwater snail</name>
    <dbReference type="NCBI Taxonomy" id="112525"/>
    <lineage>
        <taxon>Eukaryota</taxon>
        <taxon>Metazoa</taxon>
        <taxon>Spiralia</taxon>
        <taxon>Lophotrochozoa</taxon>
        <taxon>Mollusca</taxon>
        <taxon>Gastropoda</taxon>
        <taxon>Heterobranchia</taxon>
        <taxon>Euthyneura</taxon>
        <taxon>Panpulmonata</taxon>
        <taxon>Hygrophila</taxon>
        <taxon>Lymnaeoidea</taxon>
        <taxon>Planorbidae</taxon>
        <taxon>Biomphalaria</taxon>
    </lineage>
</organism>
<proteinExistence type="predicted"/>
<comment type="caution">
    <text evidence="2">The sequence shown here is derived from an EMBL/GenBank/DDBJ whole genome shotgun (WGS) entry which is preliminary data.</text>
</comment>
<feature type="compositionally biased region" description="Polar residues" evidence="1">
    <location>
        <begin position="552"/>
        <end position="578"/>
    </location>
</feature>
<feature type="compositionally biased region" description="Low complexity" evidence="1">
    <location>
        <begin position="47"/>
        <end position="68"/>
    </location>
</feature>
<dbReference type="Proteomes" id="UP001233172">
    <property type="component" value="Unassembled WGS sequence"/>
</dbReference>
<dbReference type="AlphaFoldDB" id="A0AAD8AR15"/>
<feature type="compositionally biased region" description="Polar residues" evidence="1">
    <location>
        <begin position="389"/>
        <end position="402"/>
    </location>
</feature>
<sequence length="931" mass="101472">MDPHSHFPPSPREMYMYRPPQLNGHTTPTKERPLPTLPERNPETQLGKRMSSTRSSKSSRGSISSDKSSPPPSPGLPHHQHQAMVSSPGSSYPPPLPLAGKKSYQDNKPFSYGVSVLNPKQAAHLQSAGETVLRSREASPHNGRHVKSETLTVAEDYARFVHHEDSLFQEQNGAGIYQRLNCGRDRSASTPNGITGARNSYEEEKNCVSPTSASHSEGIYGKFVQPGNQHRPKLTYVPPPVVPPMCDPNVASEASSQYQTTQHKVQSQHQQSYVCQKPVAAENNSHLPMNATQEAAMEYSPHGVMHQQAYSHSHHVQACCHHSSSPKTASPLMSPKTTHKKRSVNDPCPPLPSTSSTLPSASVLAASSSQLPSRHSPSPPPPPPPAELSTRSRSSVKRNNAPSPTPLVLHSQYYDTSYSSQQLQQQAAPHGTYADTHHSQPYAQSGSAHGQAALNNGRHPQTYAYPTQSYAQALPLQGQLPQGQPRQTYGHPTQPFIQPLQAFVQPVQPQGQQVPPHGHATYQHSGEHPLHKSPPSFVPPPPAPPPPPAQLRDSNLSAVSSTRTSSPARLSQQRQPSAATLEQLAHVKLRTVNEPASTNGSDETGSTAINVKLRPTPGKFGNIYTEEEATLPPPPPPDDLDELPPPPPPPELLAHDVSSLTLAPIQSSSSPAAPHLQQHGAAPPAPYPTQQLPHLAGEANSSQIHQLPPPIPQPPLLQPGTSKPTGCSSVGTSETYSSSLERLIAESVANMDFEIPDDIDLSQCPGLVEINKHTPNWKKDMIEKKNQEKIEEYVKAILKQREQEAKWKNVPEWKRKILQKKEEEDQGAKTAPPQKENNPAETETIKKDKEKKPSKKAPVPPPPPKDDFMPPKPKGDIVPAALSIDPEELAAMPPWKRELLFKRDKVPITFSNEFNPEDEEASAQGEENSAS</sequence>
<dbReference type="PANTHER" id="PTHR45691">
    <property type="entry name" value="PROTEIN DIAPHANOUS"/>
    <property type="match status" value="1"/>
</dbReference>
<feature type="compositionally biased region" description="Low complexity" evidence="1">
    <location>
        <begin position="411"/>
        <end position="426"/>
    </location>
</feature>
<feature type="compositionally biased region" description="Basic and acidic residues" evidence="1">
    <location>
        <begin position="864"/>
        <end position="875"/>
    </location>
</feature>
<evidence type="ECO:0000313" key="2">
    <source>
        <dbReference type="EMBL" id="KAK0040829.1"/>
    </source>
</evidence>
<protein>
    <submittedName>
        <fullName evidence="2">Extensin</fullName>
    </submittedName>
</protein>
<evidence type="ECO:0000313" key="3">
    <source>
        <dbReference type="Proteomes" id="UP001233172"/>
    </source>
</evidence>
<feature type="region of interest" description="Disordered" evidence="1">
    <location>
        <begin position="315"/>
        <end position="463"/>
    </location>
</feature>
<reference evidence="2" key="2">
    <citation type="submission" date="2023-04" db="EMBL/GenBank/DDBJ databases">
        <authorList>
            <person name="Bu L."/>
            <person name="Lu L."/>
            <person name="Laidemitt M.R."/>
            <person name="Zhang S.M."/>
            <person name="Mutuku M."/>
            <person name="Mkoji G."/>
            <person name="Steinauer M."/>
            <person name="Loker E.S."/>
        </authorList>
    </citation>
    <scope>NUCLEOTIDE SEQUENCE</scope>
    <source>
        <strain evidence="2">KasaAsao</strain>
        <tissue evidence="2">Whole Snail</tissue>
    </source>
</reference>
<feature type="compositionally biased region" description="Pro residues" evidence="1">
    <location>
        <begin position="1"/>
        <end position="11"/>
    </location>
</feature>
<dbReference type="EMBL" id="JASAOG010000301">
    <property type="protein sequence ID" value="KAK0040829.1"/>
    <property type="molecule type" value="Genomic_DNA"/>
</dbReference>
<gene>
    <name evidence="2" type="ORF">Bpfe_029725</name>
</gene>
<feature type="region of interest" description="Disordered" evidence="1">
    <location>
        <begin position="1"/>
        <end position="104"/>
    </location>
</feature>
<feature type="compositionally biased region" description="Low complexity" evidence="1">
    <location>
        <begin position="507"/>
        <end position="519"/>
    </location>
</feature>
<feature type="region of interest" description="Disordered" evidence="1">
    <location>
        <begin position="910"/>
        <end position="931"/>
    </location>
</feature>
<feature type="compositionally biased region" description="Pro residues" evidence="1">
    <location>
        <begin position="707"/>
        <end position="717"/>
    </location>
</feature>
<feature type="compositionally biased region" description="Polar residues" evidence="1">
    <location>
        <begin position="439"/>
        <end position="448"/>
    </location>
</feature>